<name>A0ACB7Z0A0_9ERIC</name>
<dbReference type="Proteomes" id="UP000828048">
    <property type="component" value="Chromosome 3"/>
</dbReference>
<proteinExistence type="predicted"/>
<sequence length="169" mass="18768">MEKKDNALTVLGSNTTAATFFASVSLTLSSLIGAWIANSSSIFQSELIYGDTRPSTMSIKYISLLICFILAFACFVTSARSFIHANYLIMIPDSKIGAKYVELVVIRGGDFWSLGLRALYFAINLLLWFFGPIPMFATSVLMVGLLYYLDTNTTTLHRHRSPEKQSLTL</sequence>
<gene>
    <name evidence="1" type="ORF">Vadar_032699</name>
</gene>
<protein>
    <submittedName>
        <fullName evidence="1">Uncharacterized protein</fullName>
    </submittedName>
</protein>
<keyword evidence="2" id="KW-1185">Reference proteome</keyword>
<organism evidence="1 2">
    <name type="scientific">Vaccinium darrowii</name>
    <dbReference type="NCBI Taxonomy" id="229202"/>
    <lineage>
        <taxon>Eukaryota</taxon>
        <taxon>Viridiplantae</taxon>
        <taxon>Streptophyta</taxon>
        <taxon>Embryophyta</taxon>
        <taxon>Tracheophyta</taxon>
        <taxon>Spermatophyta</taxon>
        <taxon>Magnoliopsida</taxon>
        <taxon>eudicotyledons</taxon>
        <taxon>Gunneridae</taxon>
        <taxon>Pentapetalae</taxon>
        <taxon>asterids</taxon>
        <taxon>Ericales</taxon>
        <taxon>Ericaceae</taxon>
        <taxon>Vaccinioideae</taxon>
        <taxon>Vaccinieae</taxon>
        <taxon>Vaccinium</taxon>
    </lineage>
</organism>
<evidence type="ECO:0000313" key="1">
    <source>
        <dbReference type="EMBL" id="KAH7859188.1"/>
    </source>
</evidence>
<evidence type="ECO:0000313" key="2">
    <source>
        <dbReference type="Proteomes" id="UP000828048"/>
    </source>
</evidence>
<comment type="caution">
    <text evidence="1">The sequence shown here is derived from an EMBL/GenBank/DDBJ whole genome shotgun (WGS) entry which is preliminary data.</text>
</comment>
<dbReference type="EMBL" id="CM037153">
    <property type="protein sequence ID" value="KAH7859188.1"/>
    <property type="molecule type" value="Genomic_DNA"/>
</dbReference>
<reference evidence="1 2" key="1">
    <citation type="journal article" date="2021" name="Hortic Res">
        <title>High-quality reference genome and annotation aids understanding of berry development for evergreen blueberry (Vaccinium darrowii).</title>
        <authorList>
            <person name="Yu J."/>
            <person name="Hulse-Kemp A.M."/>
            <person name="Babiker E."/>
            <person name="Staton M."/>
        </authorList>
    </citation>
    <scope>NUCLEOTIDE SEQUENCE [LARGE SCALE GENOMIC DNA]</scope>
    <source>
        <strain evidence="2">cv. NJ 8807/NJ 8810</strain>
        <tissue evidence="1">Young leaf</tissue>
    </source>
</reference>
<accession>A0ACB7Z0A0</accession>